<accession>A0AC35G421</accession>
<evidence type="ECO:0000313" key="2">
    <source>
        <dbReference type="WBParaSite" id="PS1159_v2.g23212.t1"/>
    </source>
</evidence>
<proteinExistence type="predicted"/>
<name>A0AC35G421_9BILA</name>
<protein>
    <submittedName>
        <fullName evidence="2">Lethal giant larvae homologue 2 domain-containing protein</fullName>
    </submittedName>
</protein>
<evidence type="ECO:0000313" key="1">
    <source>
        <dbReference type="Proteomes" id="UP000887580"/>
    </source>
</evidence>
<organism evidence="1 2">
    <name type="scientific">Panagrolaimus sp. PS1159</name>
    <dbReference type="NCBI Taxonomy" id="55785"/>
    <lineage>
        <taxon>Eukaryota</taxon>
        <taxon>Metazoa</taxon>
        <taxon>Ecdysozoa</taxon>
        <taxon>Nematoda</taxon>
        <taxon>Chromadorea</taxon>
        <taxon>Rhabditida</taxon>
        <taxon>Tylenchina</taxon>
        <taxon>Panagrolaimomorpha</taxon>
        <taxon>Panagrolaimoidea</taxon>
        <taxon>Panagrolaimidae</taxon>
        <taxon>Panagrolaimus</taxon>
    </lineage>
</organism>
<sequence>MAFDPVQKLIAIGAVHGEVRLFGQAGVEHYLKHESDEPVVHLQFLINEGGLITVQRDDSIHLWNFRQKIPEIVNSMQMSKEKVSCVYLPFQSKWLYIGTDKGNVYFVCLASFELSTYVINWNKAIDLSCRIHPGYVKHLSLCPTEPFKLLIGFEKSHLSFWNLQTKEAEQFAVGQPQIKCISWHHDGKQFMAGHSDGSLTIWNLRKPNEPQQKINPHVSNTACRPITNLIWQHNVEGEQLVVFVGGLPTDDGALPAVSIMRGRPTKSTVVAEMDHQIVNILALNSSPFNTVPQHPYGIAVLLKSEFLIIDLFSQGFCCFENPFPLDIHESPVTFITYFSDCPVDLIAAFTLVGRNQRKQGVKMSERGWPLTGGVEREGCSGHQEMLITGHEDGSVKFWQASSEYLQIMYKLKTGRHFEKIDETKAVSYAVTDIQLCLDSRLLLISSASGQVTLFRFVKTESSQDIAVVTLSQLCSTNHPSTPPVNNDEEGKTGNKELRRQLETSDSRSTATSSGSDTIEQIPIRVRGGSMRRPAGYTPELVCQIPWIGGQTPEIITSMALNSAYGVLAIATMTGVALVDIVSYTLIYTWLNTEICNRDSIPLSLPPQNSEASPSEPPQTPPITAPEENKSFVGLFRRATADFGGGRNRKKLSLATTIGQQSFDTNRPNVADHIDPPPLTIDTNIRRPSTIAPMSAGCDQHTLTPPTFHLHLPPSRSHSMKKIVRRVTVSVADKLKRTKSFQAPAMEENSEASMC</sequence>
<reference evidence="2" key="1">
    <citation type="submission" date="2022-11" db="UniProtKB">
        <authorList>
            <consortium name="WormBaseParasite"/>
        </authorList>
    </citation>
    <scope>IDENTIFICATION</scope>
</reference>
<dbReference type="Proteomes" id="UP000887580">
    <property type="component" value="Unplaced"/>
</dbReference>
<dbReference type="WBParaSite" id="PS1159_v2.g23212.t1">
    <property type="protein sequence ID" value="PS1159_v2.g23212.t1"/>
    <property type="gene ID" value="PS1159_v2.g23212"/>
</dbReference>